<protein>
    <submittedName>
        <fullName evidence="5">Uncharacterized protein</fullName>
    </submittedName>
</protein>
<feature type="transmembrane region" description="Helical" evidence="1">
    <location>
        <begin position="293"/>
        <end position="315"/>
    </location>
</feature>
<evidence type="ECO:0000256" key="2">
    <source>
        <dbReference type="SAM" id="SignalP"/>
    </source>
</evidence>
<evidence type="ECO:0000313" key="5">
    <source>
        <dbReference type="EMBL" id="SDG71472.1"/>
    </source>
</evidence>
<evidence type="ECO:0000256" key="1">
    <source>
        <dbReference type="SAM" id="Phobius"/>
    </source>
</evidence>
<keyword evidence="2" id="KW-0732">Signal</keyword>
<dbReference type="STRING" id="645274.SAMN04487901_10830"/>
<dbReference type="AlphaFoldDB" id="A0A1G7WHP4"/>
<gene>
    <name evidence="5" type="ORF">SAMN04487901_10830</name>
</gene>
<evidence type="ECO:0000259" key="3">
    <source>
        <dbReference type="Pfam" id="PF13387"/>
    </source>
</evidence>
<keyword evidence="1" id="KW-0472">Membrane</keyword>
<name>A0A1G7WHP4_9BACT</name>
<dbReference type="Pfam" id="PF13387">
    <property type="entry name" value="Lnb_N"/>
    <property type="match status" value="1"/>
</dbReference>
<dbReference type="Proteomes" id="UP000198779">
    <property type="component" value="Unassembled WGS sequence"/>
</dbReference>
<keyword evidence="1" id="KW-1133">Transmembrane helix</keyword>
<sequence>MKQFENIFRTLLIAIFGFIVPTTASAQDEVRHPMDSVEIGLLTCSPHEEIYSLYGHTALRVHDLRNNADWVFNYGVFNFKTPNFALRFVFGLTDYELGIAPTRPFLDYYEEWGSQVTEQVLNLTPEDKQRIMDALAINYKPENRIYRYNFLYDNCSTRPRDIIEHNIEGKIAYNPRKDYAPSFREMIRDHTARHPWATFGNDLLLGVKADHKTDIREQEFLPENLRYDFDHATIERNGEIVPLVKERRELVRPGVQVIEEDFPLSPTLCCILLLVLSIVIFAYEYIKKKTLRWFDILLMTLSGLAGLALFIMIFSEHPTTSINLQILILNPLSLFFIWPVLKGRRTAWFTLSMLCTMAFLLGSFWQDYAEGMEIVALCLLLRYWRHYHDK</sequence>
<dbReference type="Pfam" id="PF25221">
    <property type="entry name" value="5TMH_Lnb"/>
    <property type="match status" value="1"/>
</dbReference>
<feature type="domain" description="Lnb-like transmembrane" evidence="4">
    <location>
        <begin position="259"/>
        <end position="387"/>
    </location>
</feature>
<keyword evidence="1" id="KW-0812">Transmembrane</keyword>
<keyword evidence="6" id="KW-1185">Reference proteome</keyword>
<evidence type="ECO:0000313" key="6">
    <source>
        <dbReference type="Proteomes" id="UP000198779"/>
    </source>
</evidence>
<feature type="transmembrane region" description="Helical" evidence="1">
    <location>
        <begin position="348"/>
        <end position="365"/>
    </location>
</feature>
<organism evidence="5 6">
    <name type="scientific">Prevotella communis</name>
    <dbReference type="NCBI Taxonomy" id="2913614"/>
    <lineage>
        <taxon>Bacteria</taxon>
        <taxon>Pseudomonadati</taxon>
        <taxon>Bacteroidota</taxon>
        <taxon>Bacteroidia</taxon>
        <taxon>Bacteroidales</taxon>
        <taxon>Prevotellaceae</taxon>
        <taxon>Prevotella</taxon>
    </lineage>
</organism>
<dbReference type="InterPro" id="IPR057436">
    <property type="entry name" value="5TMH_Lnb"/>
</dbReference>
<reference evidence="6" key="1">
    <citation type="submission" date="2016-10" db="EMBL/GenBank/DDBJ databases">
        <authorList>
            <person name="Varghese N."/>
            <person name="Submissions S."/>
        </authorList>
    </citation>
    <scope>NUCLEOTIDE SEQUENCE [LARGE SCALE GENOMIC DNA]</scope>
    <source>
        <strain evidence="6">BP1-148</strain>
    </source>
</reference>
<feature type="transmembrane region" description="Helical" evidence="1">
    <location>
        <begin position="321"/>
        <end position="341"/>
    </location>
</feature>
<feature type="signal peptide" evidence="2">
    <location>
        <begin position="1"/>
        <end position="26"/>
    </location>
</feature>
<feature type="chain" id="PRO_5011672536" evidence="2">
    <location>
        <begin position="27"/>
        <end position="390"/>
    </location>
</feature>
<accession>A0A1G7WHP4</accession>
<feature type="domain" description="Lnb N-terminal periplasmic" evidence="3">
    <location>
        <begin position="34"/>
        <end position="174"/>
    </location>
</feature>
<dbReference type="InterPro" id="IPR025178">
    <property type="entry name" value="Lnb_N"/>
</dbReference>
<dbReference type="EMBL" id="FNCQ01000008">
    <property type="protein sequence ID" value="SDG71472.1"/>
    <property type="molecule type" value="Genomic_DNA"/>
</dbReference>
<proteinExistence type="predicted"/>
<feature type="transmembrane region" description="Helical" evidence="1">
    <location>
        <begin position="264"/>
        <end position="286"/>
    </location>
</feature>
<evidence type="ECO:0000259" key="4">
    <source>
        <dbReference type="Pfam" id="PF25221"/>
    </source>
</evidence>